<protein>
    <recommendedName>
        <fullName evidence="3">cytochrome-c oxidase</fullName>
        <ecNumber evidence="3">7.1.1.9</ecNumber>
    </recommendedName>
    <alternativeName>
        <fullName evidence="8">Cytochrome aa3 subunit 3</fullName>
    </alternativeName>
    <alternativeName>
        <fullName evidence="9">Cytochrome c oxidase polypeptide III</fullName>
    </alternativeName>
</protein>
<dbReference type="OrthoDB" id="9810850at2"/>
<dbReference type="InterPro" id="IPR035973">
    <property type="entry name" value="Cyt_c_oxidase_su3-like_sf"/>
</dbReference>
<dbReference type="InterPro" id="IPR000298">
    <property type="entry name" value="Cyt_c_oxidase-like_su3"/>
</dbReference>
<keyword evidence="4 10" id="KW-0812">Transmembrane</keyword>
<accession>T0AR34</accession>
<dbReference type="PROSITE" id="PS50253">
    <property type="entry name" value="COX3"/>
    <property type="match status" value="1"/>
</dbReference>
<dbReference type="GO" id="GO:0005886">
    <property type="term" value="C:plasma membrane"/>
    <property type="evidence" value="ECO:0007669"/>
    <property type="project" value="UniProtKB-SubCell"/>
</dbReference>
<reference evidence="13 14" key="1">
    <citation type="submission" date="2013-06" db="EMBL/GenBank/DDBJ databases">
        <title>Draft genome sequence of Thauera terpenica.</title>
        <authorList>
            <person name="Liu B."/>
            <person name="Frostegard A.H."/>
            <person name="Shapleigh J.P."/>
        </authorList>
    </citation>
    <scope>NUCLEOTIDE SEQUENCE [LARGE SCALE GENOMIC DNA]</scope>
    <source>
        <strain evidence="13 14">58Eu</strain>
    </source>
</reference>
<evidence type="ECO:0000313" key="13">
    <source>
        <dbReference type="EMBL" id="EPZ15284.1"/>
    </source>
</evidence>
<feature type="transmembrane region" description="Helical" evidence="11">
    <location>
        <begin position="272"/>
        <end position="290"/>
    </location>
</feature>
<dbReference type="GO" id="GO:0019646">
    <property type="term" value="P:aerobic electron transport chain"/>
    <property type="evidence" value="ECO:0007669"/>
    <property type="project" value="InterPro"/>
</dbReference>
<feature type="transmembrane region" description="Helical" evidence="11">
    <location>
        <begin position="152"/>
        <end position="175"/>
    </location>
</feature>
<name>T0AR34_9RHOO</name>
<sequence>MSQATTTRSFDHYFVPEPSKYPIFGSVALLLFGSGAAMWLNKVEAGPWMFFAGLAILIYMLFGWFGQVVRESESGLYGQRVDASFRWSMGWFIFSEVMFFAAFFGALFYARVLSVPWLASGDNEALLWQGFSSAWPSSGPYTPSRADPFTPMGAWGIPAINTLILLTSGVTLTFAHYGLLAGKRGRLTLGLAATILLGGVFIGLQAYEYVHAYAELNLRLDSGIYGSTFFLLTGFHGLHVTIGAIMLTVMLFRVLAGHFSAQHHFGFEAAAWYWHFVDVVWLILFVVVYWL</sequence>
<evidence type="ECO:0000256" key="6">
    <source>
        <dbReference type="ARBA" id="ARBA00022989"/>
    </source>
</evidence>
<dbReference type="PANTHER" id="PTHR11403">
    <property type="entry name" value="CYTOCHROME C OXIDASE SUBUNIT III"/>
    <property type="match status" value="1"/>
</dbReference>
<comment type="caution">
    <text evidence="13">The sequence shown here is derived from an EMBL/GenBank/DDBJ whole genome shotgun (WGS) entry which is preliminary data.</text>
</comment>
<dbReference type="InterPro" id="IPR033945">
    <property type="entry name" value="Cyt_c_oxase_su3_dom"/>
</dbReference>
<dbReference type="RefSeq" id="WP_021249677.1">
    <property type="nucleotide sequence ID" value="NZ_ATJV01000059.1"/>
</dbReference>
<evidence type="ECO:0000256" key="4">
    <source>
        <dbReference type="ARBA" id="ARBA00022692"/>
    </source>
</evidence>
<feature type="transmembrane region" description="Helical" evidence="11">
    <location>
        <begin position="87"/>
        <end position="110"/>
    </location>
</feature>
<evidence type="ECO:0000256" key="5">
    <source>
        <dbReference type="ARBA" id="ARBA00022967"/>
    </source>
</evidence>
<evidence type="ECO:0000256" key="3">
    <source>
        <dbReference type="ARBA" id="ARBA00012949"/>
    </source>
</evidence>
<feature type="transmembrane region" description="Helical" evidence="11">
    <location>
        <begin position="46"/>
        <end position="66"/>
    </location>
</feature>
<feature type="domain" description="Heme-copper oxidase subunit III family profile" evidence="12">
    <location>
        <begin position="9"/>
        <end position="291"/>
    </location>
</feature>
<keyword evidence="7 11" id="KW-0472">Membrane</keyword>
<feature type="transmembrane region" description="Helical" evidence="11">
    <location>
        <begin position="187"/>
        <end position="207"/>
    </location>
</feature>
<evidence type="ECO:0000256" key="1">
    <source>
        <dbReference type="ARBA" id="ARBA00004141"/>
    </source>
</evidence>
<dbReference type="FunFam" id="1.20.120.80:FF:000003">
    <property type="entry name" value="Cytochrome c oxidase subunit 3"/>
    <property type="match status" value="1"/>
</dbReference>
<feature type="transmembrane region" description="Helical" evidence="11">
    <location>
        <begin position="21"/>
        <end position="40"/>
    </location>
</feature>
<dbReference type="CDD" id="cd01665">
    <property type="entry name" value="Cyt_c_Oxidase_III"/>
    <property type="match status" value="1"/>
</dbReference>
<feature type="transmembrane region" description="Helical" evidence="11">
    <location>
        <begin position="227"/>
        <end position="252"/>
    </location>
</feature>
<dbReference type="PANTHER" id="PTHR11403:SF7">
    <property type="entry name" value="CYTOCHROME C OXIDASE SUBUNIT 3"/>
    <property type="match status" value="1"/>
</dbReference>
<evidence type="ECO:0000256" key="7">
    <source>
        <dbReference type="ARBA" id="ARBA00023136"/>
    </source>
</evidence>
<comment type="subcellular location">
    <subcellularLocation>
        <location evidence="10">Cell membrane</location>
        <topology evidence="10">Multi-pass membrane protein</topology>
    </subcellularLocation>
    <subcellularLocation>
        <location evidence="1">Membrane</location>
        <topology evidence="1">Multi-pass membrane protein</topology>
    </subcellularLocation>
</comment>
<dbReference type="EC" id="7.1.1.9" evidence="3"/>
<dbReference type="PATRIC" id="fig|1348657.5.peg.2262"/>
<gene>
    <name evidence="13" type="ORF">M622_03920</name>
</gene>
<keyword evidence="14" id="KW-1185">Reference proteome</keyword>
<dbReference type="Gene3D" id="1.10.287.70">
    <property type="match status" value="1"/>
</dbReference>
<evidence type="ECO:0000256" key="10">
    <source>
        <dbReference type="RuleBase" id="RU003376"/>
    </source>
</evidence>
<dbReference type="Pfam" id="PF00510">
    <property type="entry name" value="COX3"/>
    <property type="match status" value="1"/>
</dbReference>
<keyword evidence="5" id="KW-1278">Translocase</keyword>
<dbReference type="InterPro" id="IPR013833">
    <property type="entry name" value="Cyt_c_oxidase_su3_a-hlx"/>
</dbReference>
<evidence type="ECO:0000256" key="9">
    <source>
        <dbReference type="ARBA" id="ARBA00031625"/>
    </source>
</evidence>
<evidence type="ECO:0000256" key="2">
    <source>
        <dbReference type="ARBA" id="ARBA00010581"/>
    </source>
</evidence>
<evidence type="ECO:0000256" key="8">
    <source>
        <dbReference type="ARBA" id="ARBA00031400"/>
    </source>
</evidence>
<evidence type="ECO:0000259" key="12">
    <source>
        <dbReference type="PROSITE" id="PS50253"/>
    </source>
</evidence>
<keyword evidence="6 11" id="KW-1133">Transmembrane helix</keyword>
<organism evidence="13 14">
    <name type="scientific">Thauera terpenica 58Eu</name>
    <dbReference type="NCBI Taxonomy" id="1348657"/>
    <lineage>
        <taxon>Bacteria</taxon>
        <taxon>Pseudomonadati</taxon>
        <taxon>Pseudomonadota</taxon>
        <taxon>Betaproteobacteria</taxon>
        <taxon>Rhodocyclales</taxon>
        <taxon>Zoogloeaceae</taxon>
        <taxon>Thauera</taxon>
    </lineage>
</organism>
<evidence type="ECO:0000313" key="14">
    <source>
        <dbReference type="Proteomes" id="UP000015455"/>
    </source>
</evidence>
<proteinExistence type="inferred from homology"/>
<evidence type="ECO:0000256" key="11">
    <source>
        <dbReference type="SAM" id="Phobius"/>
    </source>
</evidence>
<comment type="similarity">
    <text evidence="2 10">Belongs to the cytochrome c oxidase subunit 3 family.</text>
</comment>
<dbReference type="Proteomes" id="UP000015455">
    <property type="component" value="Unassembled WGS sequence"/>
</dbReference>
<dbReference type="InterPro" id="IPR024791">
    <property type="entry name" value="Cyt_c/ubiquinol_Oxase_su3"/>
</dbReference>
<dbReference type="eggNOG" id="COG1845">
    <property type="taxonomic scope" value="Bacteria"/>
</dbReference>
<dbReference type="Gene3D" id="1.20.120.80">
    <property type="entry name" value="Cytochrome c oxidase, subunit III, four-helix bundle"/>
    <property type="match status" value="1"/>
</dbReference>
<dbReference type="EMBL" id="ATJV01000059">
    <property type="protein sequence ID" value="EPZ15284.1"/>
    <property type="molecule type" value="Genomic_DNA"/>
</dbReference>
<dbReference type="AlphaFoldDB" id="T0AR34"/>
<dbReference type="GO" id="GO:0004129">
    <property type="term" value="F:cytochrome-c oxidase activity"/>
    <property type="evidence" value="ECO:0007669"/>
    <property type="project" value="UniProtKB-EC"/>
</dbReference>
<dbReference type="STRING" id="1348657.M622_03920"/>
<dbReference type="SUPFAM" id="SSF81452">
    <property type="entry name" value="Cytochrome c oxidase subunit III-like"/>
    <property type="match status" value="1"/>
</dbReference>